<reference evidence="5" key="1">
    <citation type="submission" date="2018-05" db="EMBL/GenBank/DDBJ databases">
        <authorList>
            <person name="Lanie J.A."/>
            <person name="Ng W.-L."/>
            <person name="Kazmierczak K.M."/>
            <person name="Andrzejewski T.M."/>
            <person name="Davidsen T.M."/>
            <person name="Wayne K.J."/>
            <person name="Tettelin H."/>
            <person name="Glass J.I."/>
            <person name="Rusch D."/>
            <person name="Podicherti R."/>
            <person name="Tsui H.-C.T."/>
            <person name="Winkler M.E."/>
        </authorList>
    </citation>
    <scope>NUCLEOTIDE SEQUENCE</scope>
</reference>
<dbReference type="InterPro" id="IPR036390">
    <property type="entry name" value="WH_DNA-bd_sf"/>
</dbReference>
<dbReference type="Gene3D" id="1.10.10.10">
    <property type="entry name" value="Winged helix-like DNA-binding domain superfamily/Winged helix DNA-binding domain"/>
    <property type="match status" value="1"/>
</dbReference>
<keyword evidence="1" id="KW-0805">Transcription regulation</keyword>
<evidence type="ECO:0000259" key="4">
    <source>
        <dbReference type="PROSITE" id="PS50995"/>
    </source>
</evidence>
<keyword evidence="3" id="KW-0804">Transcription</keyword>
<dbReference type="AlphaFoldDB" id="A0A382Q7Z5"/>
<gene>
    <name evidence="5" type="ORF">METZ01_LOCUS333466</name>
</gene>
<name>A0A382Q7Z5_9ZZZZ</name>
<dbReference type="PANTHER" id="PTHR35790">
    <property type="entry name" value="HTH-TYPE TRANSCRIPTIONAL REGULATOR PCHR"/>
    <property type="match status" value="1"/>
</dbReference>
<dbReference type="InterPro" id="IPR036388">
    <property type="entry name" value="WH-like_DNA-bd_sf"/>
</dbReference>
<sequence>MSSRNKNDMKKNPVSENVQLRLEHFLPYRLSILTNKISASIADTYRGKFGLSITEWRIMAVLGEYPKISADEVSIKTQIEKSILSRAIAKLLLRKLIEREFSKTDRRRSILTLTASGMSVYEEVVPLALQYESQLLKCFSGSEYEQFSKLLERLFQHVGKDSAQIL</sequence>
<evidence type="ECO:0000256" key="1">
    <source>
        <dbReference type="ARBA" id="ARBA00023015"/>
    </source>
</evidence>
<dbReference type="EMBL" id="UINC01111995">
    <property type="protein sequence ID" value="SVC80612.1"/>
    <property type="molecule type" value="Genomic_DNA"/>
</dbReference>
<evidence type="ECO:0000256" key="2">
    <source>
        <dbReference type="ARBA" id="ARBA00023125"/>
    </source>
</evidence>
<dbReference type="SMART" id="SM00347">
    <property type="entry name" value="HTH_MARR"/>
    <property type="match status" value="1"/>
</dbReference>
<accession>A0A382Q7Z5</accession>
<dbReference type="InterPro" id="IPR000835">
    <property type="entry name" value="HTH_MarR-typ"/>
</dbReference>
<organism evidence="5">
    <name type="scientific">marine metagenome</name>
    <dbReference type="NCBI Taxonomy" id="408172"/>
    <lineage>
        <taxon>unclassified sequences</taxon>
        <taxon>metagenomes</taxon>
        <taxon>ecological metagenomes</taxon>
    </lineage>
</organism>
<dbReference type="GO" id="GO:0003700">
    <property type="term" value="F:DNA-binding transcription factor activity"/>
    <property type="evidence" value="ECO:0007669"/>
    <property type="project" value="InterPro"/>
</dbReference>
<protein>
    <recommendedName>
        <fullName evidence="4">HTH marR-type domain-containing protein</fullName>
    </recommendedName>
</protein>
<dbReference type="PROSITE" id="PS50995">
    <property type="entry name" value="HTH_MARR_2"/>
    <property type="match status" value="1"/>
</dbReference>
<dbReference type="InterPro" id="IPR052067">
    <property type="entry name" value="Metal_resp_HTH_trans_reg"/>
</dbReference>
<dbReference type="SUPFAM" id="SSF46785">
    <property type="entry name" value="Winged helix' DNA-binding domain"/>
    <property type="match status" value="1"/>
</dbReference>
<evidence type="ECO:0000313" key="5">
    <source>
        <dbReference type="EMBL" id="SVC80612.1"/>
    </source>
</evidence>
<evidence type="ECO:0000256" key="3">
    <source>
        <dbReference type="ARBA" id="ARBA00023163"/>
    </source>
</evidence>
<dbReference type="Pfam" id="PF12802">
    <property type="entry name" value="MarR_2"/>
    <property type="match status" value="1"/>
</dbReference>
<feature type="domain" description="HTH marR-type" evidence="4">
    <location>
        <begin position="23"/>
        <end position="156"/>
    </location>
</feature>
<dbReference type="GO" id="GO:0003677">
    <property type="term" value="F:DNA binding"/>
    <property type="evidence" value="ECO:0007669"/>
    <property type="project" value="UniProtKB-KW"/>
</dbReference>
<dbReference type="PRINTS" id="PR00598">
    <property type="entry name" value="HTHMARR"/>
</dbReference>
<dbReference type="PANTHER" id="PTHR35790:SF4">
    <property type="entry name" value="HTH-TYPE TRANSCRIPTIONAL REGULATOR PCHR"/>
    <property type="match status" value="1"/>
</dbReference>
<proteinExistence type="predicted"/>
<keyword evidence="2" id="KW-0238">DNA-binding</keyword>